<dbReference type="HOGENOM" id="CLU_3421459_0_0_1"/>
<protein>
    <submittedName>
        <fullName evidence="1">Uncharacterized protein</fullName>
    </submittedName>
</protein>
<dbReference type="Proteomes" id="UP000008068">
    <property type="component" value="Unassembled WGS sequence"/>
</dbReference>
<accession>G0MD26</accession>
<dbReference type="EMBL" id="GL379790">
    <property type="protein sequence ID" value="EGT49503.1"/>
    <property type="molecule type" value="Genomic_DNA"/>
</dbReference>
<sequence>MNGCLCDENRDVDWSSSTTIHTFL</sequence>
<proteinExistence type="predicted"/>
<organism evidence="2">
    <name type="scientific">Caenorhabditis brenneri</name>
    <name type="common">Nematode worm</name>
    <dbReference type="NCBI Taxonomy" id="135651"/>
    <lineage>
        <taxon>Eukaryota</taxon>
        <taxon>Metazoa</taxon>
        <taxon>Ecdysozoa</taxon>
        <taxon>Nematoda</taxon>
        <taxon>Chromadorea</taxon>
        <taxon>Rhabditida</taxon>
        <taxon>Rhabditina</taxon>
        <taxon>Rhabditomorpha</taxon>
        <taxon>Rhabditoidea</taxon>
        <taxon>Rhabditidae</taxon>
        <taxon>Peloderinae</taxon>
        <taxon>Caenorhabditis</taxon>
    </lineage>
</organism>
<keyword evidence="2" id="KW-1185">Reference proteome</keyword>
<name>G0MD26_CAEBE</name>
<reference evidence="2" key="1">
    <citation type="submission" date="2011-07" db="EMBL/GenBank/DDBJ databases">
        <authorList>
            <consortium name="Caenorhabditis brenneri Sequencing and Analysis Consortium"/>
            <person name="Wilson R.K."/>
        </authorList>
    </citation>
    <scope>NUCLEOTIDE SEQUENCE [LARGE SCALE GENOMIC DNA]</scope>
    <source>
        <strain evidence="2">PB2801</strain>
    </source>
</reference>
<gene>
    <name evidence="1" type="ORF">CAEBREN_11910</name>
</gene>
<dbReference type="AlphaFoldDB" id="G0MD26"/>
<evidence type="ECO:0000313" key="1">
    <source>
        <dbReference type="EMBL" id="EGT49503.1"/>
    </source>
</evidence>
<evidence type="ECO:0000313" key="2">
    <source>
        <dbReference type="Proteomes" id="UP000008068"/>
    </source>
</evidence>
<dbReference type="InParanoid" id="G0MD26"/>